<dbReference type="EMBL" id="CAJVPT010013154">
    <property type="protein sequence ID" value="CAG8593424.1"/>
    <property type="molecule type" value="Genomic_DNA"/>
</dbReference>
<evidence type="ECO:0000313" key="2">
    <source>
        <dbReference type="Proteomes" id="UP000789525"/>
    </source>
</evidence>
<reference evidence="1" key="1">
    <citation type="submission" date="2021-06" db="EMBL/GenBank/DDBJ databases">
        <authorList>
            <person name="Kallberg Y."/>
            <person name="Tangrot J."/>
            <person name="Rosling A."/>
        </authorList>
    </citation>
    <scope>NUCLEOTIDE SEQUENCE</scope>
    <source>
        <strain evidence="1">CL356</strain>
    </source>
</reference>
<proteinExistence type="predicted"/>
<evidence type="ECO:0000313" key="1">
    <source>
        <dbReference type="EMBL" id="CAG8593424.1"/>
    </source>
</evidence>
<feature type="non-terminal residue" evidence="1">
    <location>
        <position position="146"/>
    </location>
</feature>
<accession>A0ACA9MLC1</accession>
<organism evidence="1 2">
    <name type="scientific">Acaulospora colombiana</name>
    <dbReference type="NCBI Taxonomy" id="27376"/>
    <lineage>
        <taxon>Eukaryota</taxon>
        <taxon>Fungi</taxon>
        <taxon>Fungi incertae sedis</taxon>
        <taxon>Mucoromycota</taxon>
        <taxon>Glomeromycotina</taxon>
        <taxon>Glomeromycetes</taxon>
        <taxon>Diversisporales</taxon>
        <taxon>Acaulosporaceae</taxon>
        <taxon>Acaulospora</taxon>
    </lineage>
</organism>
<name>A0ACA9MLC1_9GLOM</name>
<dbReference type="Proteomes" id="UP000789525">
    <property type="component" value="Unassembled WGS sequence"/>
</dbReference>
<keyword evidence="2" id="KW-1185">Reference proteome</keyword>
<protein>
    <submittedName>
        <fullName evidence="1">4708_t:CDS:1</fullName>
    </submittedName>
</protein>
<sequence>MTDSTTSIETLAVEGLSTLNRLLETSGEVFASLSKYSTSKDNTEEAIRREVMECHKKYKGVSGELKSLVEKIDDIQEEKRKEAKLKENNMDIYDPSSDPIIVELIKTRSSLLQESDTQRTHLTNLLEQTYKLQFLIQTLLASSEQE</sequence>
<gene>
    <name evidence="1" type="ORF">ACOLOM_LOCUS6411</name>
</gene>
<comment type="caution">
    <text evidence="1">The sequence shown here is derived from an EMBL/GenBank/DDBJ whole genome shotgun (WGS) entry which is preliminary data.</text>
</comment>